<evidence type="ECO:0000313" key="2">
    <source>
        <dbReference type="Proteomes" id="UP000009022"/>
    </source>
</evidence>
<dbReference type="AlphaFoldDB" id="B3SBQ6"/>
<dbReference type="GeneID" id="6758914"/>
<name>B3SBQ6_TRIAD</name>
<accession>B3SBQ6</accession>
<dbReference type="Proteomes" id="UP000009022">
    <property type="component" value="Unassembled WGS sequence"/>
</dbReference>
<reference evidence="1 2" key="1">
    <citation type="journal article" date="2008" name="Nature">
        <title>The Trichoplax genome and the nature of placozoans.</title>
        <authorList>
            <person name="Srivastava M."/>
            <person name="Begovic E."/>
            <person name="Chapman J."/>
            <person name="Putnam N.H."/>
            <person name="Hellsten U."/>
            <person name="Kawashima T."/>
            <person name="Kuo A."/>
            <person name="Mitros T."/>
            <person name="Salamov A."/>
            <person name="Carpenter M.L."/>
            <person name="Signorovitch A.Y."/>
            <person name="Moreno M.A."/>
            <person name="Kamm K."/>
            <person name="Grimwood J."/>
            <person name="Schmutz J."/>
            <person name="Shapiro H."/>
            <person name="Grigoriev I.V."/>
            <person name="Buss L.W."/>
            <person name="Schierwater B."/>
            <person name="Dellaporta S.L."/>
            <person name="Rokhsar D.S."/>
        </authorList>
    </citation>
    <scope>NUCLEOTIDE SEQUENCE [LARGE SCALE GENOMIC DNA]</scope>
    <source>
        <strain evidence="1 2">Grell-BS-1999</strain>
    </source>
</reference>
<dbReference type="InParanoid" id="B3SBQ6"/>
<dbReference type="RefSeq" id="XP_002117702.1">
    <property type="nucleotide sequence ID" value="XM_002117666.1"/>
</dbReference>
<dbReference type="EMBL" id="DS985266">
    <property type="protein sequence ID" value="EDV19832.1"/>
    <property type="molecule type" value="Genomic_DNA"/>
</dbReference>
<proteinExistence type="predicted"/>
<evidence type="ECO:0000313" key="1">
    <source>
        <dbReference type="EMBL" id="EDV19832.1"/>
    </source>
</evidence>
<dbReference type="KEGG" id="tad:TRIADDRAFT_61700"/>
<protein>
    <submittedName>
        <fullName evidence="1">Uncharacterized protein</fullName>
    </submittedName>
</protein>
<dbReference type="HOGENOM" id="CLU_1410503_0_0_1"/>
<keyword evidence="2" id="KW-1185">Reference proteome</keyword>
<dbReference type="CTD" id="6758914"/>
<organism evidence="1 2">
    <name type="scientific">Trichoplax adhaerens</name>
    <name type="common">Trichoplax reptans</name>
    <dbReference type="NCBI Taxonomy" id="10228"/>
    <lineage>
        <taxon>Eukaryota</taxon>
        <taxon>Metazoa</taxon>
        <taxon>Placozoa</taxon>
        <taxon>Uniplacotomia</taxon>
        <taxon>Trichoplacea</taxon>
        <taxon>Trichoplacidae</taxon>
        <taxon>Trichoplax</taxon>
    </lineage>
</organism>
<gene>
    <name evidence="1" type="ORF">TRIADDRAFT_61700</name>
</gene>
<sequence length="193" mass="22244">MSGDKSSKASEAAASRTVMLLWNDQYVNRTRQMSNYGSNAGFEVTFSSILEKVDPEAVHFQMRPMDKEKVAFLSLTKNRPEAALCLIRHHKSKNYEVIFLSVPIIEEDDTRDISTRMEDAIKSLTDHDVIWKFSMLMLEPYMGEQQMAFQVVDRAYYPNDTIFFFAHGTAALFKRPRNYIPRDSIFSILPAVK</sequence>